<dbReference type="Proteomes" id="UP000324022">
    <property type="component" value="Unassembled WGS sequence"/>
</dbReference>
<evidence type="ECO:0000313" key="3">
    <source>
        <dbReference type="Proteomes" id="UP000324022"/>
    </source>
</evidence>
<evidence type="ECO:0000256" key="1">
    <source>
        <dbReference type="SAM" id="MobiDB-lite"/>
    </source>
</evidence>
<name>A0A5C3DWQ5_9BASI</name>
<dbReference type="PANTHER" id="PTHR28180:SF2">
    <property type="entry name" value="PEROXISOMAL PROTEIN 2"/>
    <property type="match status" value="1"/>
</dbReference>
<dbReference type="Gene3D" id="1.20.1290.10">
    <property type="entry name" value="AhpD-like"/>
    <property type="match status" value="1"/>
</dbReference>
<dbReference type="PANTHER" id="PTHR28180">
    <property type="entry name" value="CONSERVED MITOCHONDRIAL PROTEIN-RELATED"/>
    <property type="match status" value="1"/>
</dbReference>
<dbReference type="InterPro" id="IPR029032">
    <property type="entry name" value="AhpD-like"/>
</dbReference>
<sequence>MSKGRSLPPALKQLLQQPTFPARASKLSASTQLPAGRSANPSPTPKLSSVGQHFQSLQAEAKQKGIGWGEWVSIATATLFTLNNPGSLQALHRFAAGDKAGDLEHRTNVALLMRETGLKCIGFIGIPKVINNLAALRKAVEEDAELVKALPTEPRRQIKSDRLEAVHKAAYSLWDDIYTPHSQKLLKILGTSHPDLPVFIVESEYGPLFSSPASFTLPSDPDSSNKEPNWDVNRLRTSLVAISALRAQGGVGPQVTSHVWGLMKAKDSIKPEDSNKQGLEWLTTEEGALWVVRTVDGICEAIEGAEEHEGQGKESKL</sequence>
<feature type="compositionally biased region" description="Polar residues" evidence="1">
    <location>
        <begin position="27"/>
        <end position="51"/>
    </location>
</feature>
<dbReference type="InterPro" id="IPR052999">
    <property type="entry name" value="PTS1_Protein"/>
</dbReference>
<dbReference type="OrthoDB" id="5392202at2759"/>
<feature type="region of interest" description="Disordered" evidence="1">
    <location>
        <begin position="21"/>
        <end position="51"/>
    </location>
</feature>
<organism evidence="2 3">
    <name type="scientific">Ustilago trichophora</name>
    <dbReference type="NCBI Taxonomy" id="86804"/>
    <lineage>
        <taxon>Eukaryota</taxon>
        <taxon>Fungi</taxon>
        <taxon>Dikarya</taxon>
        <taxon>Basidiomycota</taxon>
        <taxon>Ustilaginomycotina</taxon>
        <taxon>Ustilaginomycetes</taxon>
        <taxon>Ustilaginales</taxon>
        <taxon>Ustilaginaceae</taxon>
        <taxon>Ustilago</taxon>
    </lineage>
</organism>
<dbReference type="SUPFAM" id="SSF69118">
    <property type="entry name" value="AhpD-like"/>
    <property type="match status" value="1"/>
</dbReference>
<proteinExistence type="predicted"/>
<gene>
    <name evidence="2" type="ORF">UTRI_02082_B</name>
</gene>
<dbReference type="EMBL" id="OOIN01000003">
    <property type="protein sequence ID" value="SPO22080.1"/>
    <property type="molecule type" value="Genomic_DNA"/>
</dbReference>
<accession>A0A5C3DWQ5</accession>
<dbReference type="AlphaFoldDB" id="A0A5C3DWQ5"/>
<evidence type="ECO:0000313" key="2">
    <source>
        <dbReference type="EMBL" id="SPO22080.1"/>
    </source>
</evidence>
<keyword evidence="3" id="KW-1185">Reference proteome</keyword>
<reference evidence="2 3" key="1">
    <citation type="submission" date="2018-03" db="EMBL/GenBank/DDBJ databases">
        <authorList>
            <person name="Guldener U."/>
        </authorList>
    </citation>
    <scope>NUCLEOTIDE SEQUENCE [LARGE SCALE GENOMIC DNA]</scope>
    <source>
        <strain evidence="2 3">NBRC100155</strain>
    </source>
</reference>
<protein>
    <submittedName>
        <fullName evidence="2">Related to conserved mitochondrial protein</fullName>
    </submittedName>
</protein>